<dbReference type="AlphaFoldDB" id="A0A931N221"/>
<evidence type="ECO:0000313" key="2">
    <source>
        <dbReference type="Proteomes" id="UP000655751"/>
    </source>
</evidence>
<dbReference type="Gene3D" id="3.10.129.10">
    <property type="entry name" value="Hotdog Thioesterase"/>
    <property type="match status" value="1"/>
</dbReference>
<dbReference type="InterPro" id="IPR029069">
    <property type="entry name" value="HotDog_dom_sf"/>
</dbReference>
<proteinExistence type="predicted"/>
<dbReference type="EMBL" id="JADMLG010000003">
    <property type="protein sequence ID" value="MBH0776287.1"/>
    <property type="molecule type" value="Genomic_DNA"/>
</dbReference>
<accession>A0A931N221</accession>
<comment type="caution">
    <text evidence="1">The sequence shown here is derived from an EMBL/GenBank/DDBJ whole genome shotgun (WGS) entry which is preliminary data.</text>
</comment>
<organism evidence="1 2">
    <name type="scientific">Nocardia bovistercoris</name>
    <dbReference type="NCBI Taxonomy" id="2785916"/>
    <lineage>
        <taxon>Bacteria</taxon>
        <taxon>Bacillati</taxon>
        <taxon>Actinomycetota</taxon>
        <taxon>Actinomycetes</taxon>
        <taxon>Mycobacteriales</taxon>
        <taxon>Nocardiaceae</taxon>
        <taxon>Nocardia</taxon>
    </lineage>
</organism>
<dbReference type="SUPFAM" id="SSF54637">
    <property type="entry name" value="Thioesterase/thiol ester dehydrase-isomerase"/>
    <property type="match status" value="2"/>
</dbReference>
<keyword evidence="2" id="KW-1185">Reference proteome</keyword>
<gene>
    <name evidence="1" type="ORF">IT779_08330</name>
</gene>
<dbReference type="RefSeq" id="WP_196148640.1">
    <property type="nucleotide sequence ID" value="NZ_JADMLG010000003.1"/>
</dbReference>
<evidence type="ECO:0008006" key="3">
    <source>
        <dbReference type="Google" id="ProtNLM"/>
    </source>
</evidence>
<name>A0A931N221_9NOCA</name>
<sequence length="246" mass="25789">MLAVDEVTIPEHVYGYPDVAFGGYVAGLLASRVADDAHLRVDFRRRVPVGTPLLVTAAESGGYALTDRDGTVLVEARGSAVTIDLPPAPTWERASTHTEAALPTRRPTDCYGCGSYCAPGKGLRLYPSVLDDRIVAAWTPDAELARPDGTLSPENVWAALDCPGGWAGIELLGMPRTGAVTAALTATRFAPIRAGEDYLSYAWPIGAHGRKFTVGVAVTTADGSPCALAEALWIVPRSTSGAGDPN</sequence>
<dbReference type="Proteomes" id="UP000655751">
    <property type="component" value="Unassembled WGS sequence"/>
</dbReference>
<reference evidence="1" key="1">
    <citation type="submission" date="2020-11" db="EMBL/GenBank/DDBJ databases">
        <title>Nocardia NEAU-351.nov., a novel actinomycete isolated from the cow dung.</title>
        <authorList>
            <person name="Zhang X."/>
        </authorList>
    </citation>
    <scope>NUCLEOTIDE SEQUENCE</scope>
    <source>
        <strain evidence="1">NEAU-351</strain>
    </source>
</reference>
<evidence type="ECO:0000313" key="1">
    <source>
        <dbReference type="EMBL" id="MBH0776287.1"/>
    </source>
</evidence>
<protein>
    <recommendedName>
        <fullName evidence="3">Thioesterase family protein</fullName>
    </recommendedName>
</protein>